<proteinExistence type="predicted"/>
<evidence type="ECO:0000313" key="3">
    <source>
        <dbReference type="Proteomes" id="UP000014760"/>
    </source>
</evidence>
<keyword evidence="3" id="KW-1185">Reference proteome</keyword>
<dbReference type="Proteomes" id="UP000014760">
    <property type="component" value="Unassembled WGS sequence"/>
</dbReference>
<dbReference type="SUPFAM" id="SSF56219">
    <property type="entry name" value="DNase I-like"/>
    <property type="match status" value="1"/>
</dbReference>
<reference evidence="1 3" key="2">
    <citation type="journal article" date="2013" name="Nature">
        <title>Insights into bilaterian evolution from three spiralian genomes.</title>
        <authorList>
            <person name="Simakov O."/>
            <person name="Marletaz F."/>
            <person name="Cho S.J."/>
            <person name="Edsinger-Gonzales E."/>
            <person name="Havlak P."/>
            <person name="Hellsten U."/>
            <person name="Kuo D.H."/>
            <person name="Larsson T."/>
            <person name="Lv J."/>
            <person name="Arendt D."/>
            <person name="Savage R."/>
            <person name="Osoegawa K."/>
            <person name="de Jong P."/>
            <person name="Grimwood J."/>
            <person name="Chapman J.A."/>
            <person name="Shapiro H."/>
            <person name="Aerts A."/>
            <person name="Otillar R.P."/>
            <person name="Terry A.Y."/>
            <person name="Boore J.L."/>
            <person name="Grigoriev I.V."/>
            <person name="Lindberg D.R."/>
            <person name="Seaver E.C."/>
            <person name="Weisblat D.A."/>
            <person name="Putnam N.H."/>
            <person name="Rokhsar D.S."/>
        </authorList>
    </citation>
    <scope>NUCLEOTIDE SEQUENCE</scope>
    <source>
        <strain evidence="1 3">I ESC-2004</strain>
    </source>
</reference>
<evidence type="ECO:0008006" key="4">
    <source>
        <dbReference type="Google" id="ProtNLM"/>
    </source>
</evidence>
<gene>
    <name evidence="1" type="ORF">CAPTEDRAFT_201338</name>
</gene>
<sequence length="268" mass="29889">MQVGMAALVRNRLNLSVCKVDLSVINECWIELQFFLGIAIVGCYFPPPDSPYFALDDLASLQYRIRCAGKKCLLIGDMNAHGGVQQGVYDSLTLLKRATDLCEHAVMHLNAPAKHQCRRGIPVAAVHSDTFRRLMAGKAPPYAQDVASAVNAMADVMYEAPKTSPRPPTLFDETASRWQRIKDLKDSRLLWKAVGWDGMVNIPPTSDNVVNDTQFKVHFEALLNPLNENQLDLSNVISNIYIPLLDDDIQQSEVFHPTLNSYTLLAYS</sequence>
<dbReference type="EMBL" id="AMQN01018820">
    <property type="status" value="NOT_ANNOTATED_CDS"/>
    <property type="molecule type" value="Genomic_DNA"/>
</dbReference>
<dbReference type="EnsemblMetazoa" id="CapteT201338">
    <property type="protein sequence ID" value="CapteP201338"/>
    <property type="gene ID" value="CapteG201338"/>
</dbReference>
<dbReference type="EMBL" id="KB294940">
    <property type="protein sequence ID" value="ELU13878.1"/>
    <property type="molecule type" value="Genomic_DNA"/>
</dbReference>
<reference evidence="2" key="3">
    <citation type="submission" date="2015-06" db="UniProtKB">
        <authorList>
            <consortium name="EnsemblMetazoa"/>
        </authorList>
    </citation>
    <scope>IDENTIFICATION</scope>
</reference>
<dbReference type="AlphaFoldDB" id="R7V4U7"/>
<dbReference type="InterPro" id="IPR036691">
    <property type="entry name" value="Endo/exonu/phosph_ase_sf"/>
</dbReference>
<dbReference type="EMBL" id="AMQN01018819">
    <property type="status" value="NOT_ANNOTATED_CDS"/>
    <property type="molecule type" value="Genomic_DNA"/>
</dbReference>
<protein>
    <recommendedName>
        <fullName evidence="4">Endonuclease/exonuclease/phosphatase domain-containing protein</fullName>
    </recommendedName>
</protein>
<evidence type="ECO:0000313" key="2">
    <source>
        <dbReference type="EnsemblMetazoa" id="CapteP201338"/>
    </source>
</evidence>
<evidence type="ECO:0000313" key="1">
    <source>
        <dbReference type="EMBL" id="ELU13878.1"/>
    </source>
</evidence>
<accession>R7V4U7</accession>
<dbReference type="Gene3D" id="3.60.10.10">
    <property type="entry name" value="Endonuclease/exonuclease/phosphatase"/>
    <property type="match status" value="1"/>
</dbReference>
<reference evidence="3" key="1">
    <citation type="submission" date="2012-12" db="EMBL/GenBank/DDBJ databases">
        <authorList>
            <person name="Hellsten U."/>
            <person name="Grimwood J."/>
            <person name="Chapman J.A."/>
            <person name="Shapiro H."/>
            <person name="Aerts A."/>
            <person name="Otillar R.P."/>
            <person name="Terry A.Y."/>
            <person name="Boore J.L."/>
            <person name="Simakov O."/>
            <person name="Marletaz F."/>
            <person name="Cho S.-J."/>
            <person name="Edsinger-Gonzales E."/>
            <person name="Havlak P."/>
            <person name="Kuo D.-H."/>
            <person name="Larsson T."/>
            <person name="Lv J."/>
            <person name="Arendt D."/>
            <person name="Savage R."/>
            <person name="Osoegawa K."/>
            <person name="de Jong P."/>
            <person name="Lindberg D.R."/>
            <person name="Seaver E.C."/>
            <person name="Weisblat D.A."/>
            <person name="Putnam N.H."/>
            <person name="Grigoriev I.V."/>
            <person name="Rokhsar D.S."/>
        </authorList>
    </citation>
    <scope>NUCLEOTIDE SEQUENCE</scope>
    <source>
        <strain evidence="3">I ESC-2004</strain>
    </source>
</reference>
<name>R7V4U7_CAPTE</name>
<organism evidence="1">
    <name type="scientific">Capitella teleta</name>
    <name type="common">Polychaete worm</name>
    <dbReference type="NCBI Taxonomy" id="283909"/>
    <lineage>
        <taxon>Eukaryota</taxon>
        <taxon>Metazoa</taxon>
        <taxon>Spiralia</taxon>
        <taxon>Lophotrochozoa</taxon>
        <taxon>Annelida</taxon>
        <taxon>Polychaeta</taxon>
        <taxon>Sedentaria</taxon>
        <taxon>Scolecida</taxon>
        <taxon>Capitellidae</taxon>
        <taxon>Capitella</taxon>
    </lineage>
</organism>
<dbReference type="HOGENOM" id="CLU_1039147_0_0_1"/>